<dbReference type="GO" id="GO:0005673">
    <property type="term" value="C:transcription factor TFIIE complex"/>
    <property type="evidence" value="ECO:0007669"/>
    <property type="project" value="InterPro"/>
</dbReference>
<proteinExistence type="predicted"/>
<feature type="domain" description="TFA2 Winged helix" evidence="2">
    <location>
        <begin position="196"/>
        <end position="243"/>
    </location>
</feature>
<feature type="signal peptide" evidence="1">
    <location>
        <begin position="1"/>
        <end position="20"/>
    </location>
</feature>
<gene>
    <name evidence="3" type="ORF">EJB05_07849</name>
</gene>
<sequence length="259" mass="29153">MHLKATEIVVIISYLIFTCCREVIQELLSHIAPACACFKTARVTRLRQRHDRSQNAGILCGQMALNEQLNKFKQQQARYQTTLSSIAASQASFSKLKLTPGFQPKNAPLAPAKPLQPSKFSNDTQRLRHINSVRKSPTGSQLKLTRQAFTAEQINEATYVDIAGNKDVFEYFMDNVKVLFDGKRYSYKPKHDLKVRDGLLKKIRDNADALDVADVIDSYPSVLEDLQALKESGDIVWLSGTEEGVVYPTILSIKDHGRR</sequence>
<dbReference type="PANTHER" id="PTHR12716">
    <property type="entry name" value="TRANSCRIPTION INITIATION FACTOR IIE, BETA SUBUNIT"/>
    <property type="match status" value="1"/>
</dbReference>
<dbReference type="Pfam" id="PF18121">
    <property type="entry name" value="TFA2_Winged_2"/>
    <property type="match status" value="1"/>
</dbReference>
<dbReference type="Gramene" id="TVU48220">
    <property type="protein sequence ID" value="TVU48220"/>
    <property type="gene ID" value="EJB05_07849"/>
</dbReference>
<dbReference type="InterPro" id="IPR016656">
    <property type="entry name" value="TFIIE-bsu"/>
</dbReference>
<dbReference type="InterPro" id="IPR040501">
    <property type="entry name" value="TFA2_Winged_2"/>
</dbReference>
<evidence type="ECO:0000313" key="3">
    <source>
        <dbReference type="EMBL" id="TVU48220.1"/>
    </source>
</evidence>
<keyword evidence="4" id="KW-1185">Reference proteome</keyword>
<keyword evidence="1" id="KW-0732">Signal</keyword>
<dbReference type="PANTHER" id="PTHR12716:SF12">
    <property type="entry name" value="TRANSCRIPTION INITIATION FACTOR IIE SUBUNIT BETA"/>
    <property type="match status" value="1"/>
</dbReference>
<accession>A0A5J9WLI9</accession>
<comment type="caution">
    <text evidence="3">The sequence shown here is derived from an EMBL/GenBank/DDBJ whole genome shotgun (WGS) entry which is preliminary data.</text>
</comment>
<evidence type="ECO:0000313" key="4">
    <source>
        <dbReference type="Proteomes" id="UP000324897"/>
    </source>
</evidence>
<dbReference type="Proteomes" id="UP000324897">
    <property type="component" value="Chromosome 5"/>
</dbReference>
<protein>
    <recommendedName>
        <fullName evidence="2">TFA2 Winged helix domain-containing protein</fullName>
    </recommendedName>
</protein>
<reference evidence="3 4" key="1">
    <citation type="journal article" date="2019" name="Sci. Rep.">
        <title>A high-quality genome of Eragrostis curvula grass provides insights into Poaceae evolution and supports new strategies to enhance forage quality.</title>
        <authorList>
            <person name="Carballo J."/>
            <person name="Santos B.A.C.M."/>
            <person name="Zappacosta D."/>
            <person name="Garbus I."/>
            <person name="Selva J.P."/>
            <person name="Gallo C.A."/>
            <person name="Diaz A."/>
            <person name="Albertini E."/>
            <person name="Caccamo M."/>
            <person name="Echenique V."/>
        </authorList>
    </citation>
    <scope>NUCLEOTIDE SEQUENCE [LARGE SCALE GENOMIC DNA]</scope>
    <source>
        <strain evidence="4">cv. Victoria</strain>
        <tissue evidence="3">Leaf</tissue>
    </source>
</reference>
<evidence type="ECO:0000256" key="1">
    <source>
        <dbReference type="SAM" id="SignalP"/>
    </source>
</evidence>
<feature type="chain" id="PRO_5023912816" description="TFA2 Winged helix domain-containing protein" evidence="1">
    <location>
        <begin position="21"/>
        <end position="259"/>
    </location>
</feature>
<dbReference type="GO" id="GO:0001097">
    <property type="term" value="F:TFIIH-class transcription factor complex binding"/>
    <property type="evidence" value="ECO:0007669"/>
    <property type="project" value="TreeGrafter"/>
</dbReference>
<dbReference type="EMBL" id="RWGY01000004">
    <property type="protein sequence ID" value="TVU48220.1"/>
    <property type="molecule type" value="Genomic_DNA"/>
</dbReference>
<name>A0A5J9WLI9_9POAL</name>
<evidence type="ECO:0000259" key="2">
    <source>
        <dbReference type="Pfam" id="PF18121"/>
    </source>
</evidence>
<organism evidence="3 4">
    <name type="scientific">Eragrostis curvula</name>
    <name type="common">weeping love grass</name>
    <dbReference type="NCBI Taxonomy" id="38414"/>
    <lineage>
        <taxon>Eukaryota</taxon>
        <taxon>Viridiplantae</taxon>
        <taxon>Streptophyta</taxon>
        <taxon>Embryophyta</taxon>
        <taxon>Tracheophyta</taxon>
        <taxon>Spermatophyta</taxon>
        <taxon>Magnoliopsida</taxon>
        <taxon>Liliopsida</taxon>
        <taxon>Poales</taxon>
        <taxon>Poaceae</taxon>
        <taxon>PACMAD clade</taxon>
        <taxon>Chloridoideae</taxon>
        <taxon>Eragrostideae</taxon>
        <taxon>Eragrostidinae</taxon>
        <taxon>Eragrostis</taxon>
    </lineage>
</organism>
<dbReference type="AlphaFoldDB" id="A0A5J9WLI9"/>
<dbReference type="GO" id="GO:0006367">
    <property type="term" value="P:transcription initiation at RNA polymerase II promoter"/>
    <property type="evidence" value="ECO:0007669"/>
    <property type="project" value="InterPro"/>
</dbReference>